<feature type="compositionally biased region" description="Pro residues" evidence="1">
    <location>
        <begin position="1"/>
        <end position="10"/>
    </location>
</feature>
<dbReference type="OrthoDB" id="204292at2157"/>
<feature type="compositionally biased region" description="Acidic residues" evidence="1">
    <location>
        <begin position="119"/>
        <end position="128"/>
    </location>
</feature>
<feature type="region of interest" description="Disordered" evidence="1">
    <location>
        <begin position="1"/>
        <end position="24"/>
    </location>
</feature>
<feature type="region of interest" description="Disordered" evidence="1">
    <location>
        <begin position="97"/>
        <end position="128"/>
    </location>
</feature>
<feature type="compositionally biased region" description="Basic and acidic residues" evidence="1">
    <location>
        <begin position="99"/>
        <end position="118"/>
    </location>
</feature>
<evidence type="ECO:0000256" key="1">
    <source>
        <dbReference type="SAM" id="MobiDB-lite"/>
    </source>
</evidence>
<dbReference type="RefSeq" id="WP_144262392.1">
    <property type="nucleotide sequence ID" value="NZ_QMDX01000007.1"/>
</dbReference>
<accession>A0A554N821</accession>
<sequence length="180" mass="20293">MADPDLPPVPTDSELHRWTSEGVGQVRPDRDVVVFRSPEEEYVLSVERDGPISGYLIELYATADKRRLARTVVDDRALALELAVQLAAAVDELQALPESPDRRAVAASRDTSRSRIETPDEWDDDDDWDDALKDAYEKAEIPRSKGTLTTKTIDGRDYYYLQWREGEKVKSQYVGPVSPA</sequence>
<dbReference type="AlphaFoldDB" id="A0A554N821"/>
<evidence type="ECO:0000259" key="2">
    <source>
        <dbReference type="Pfam" id="PF20586"/>
    </source>
</evidence>
<dbReference type="InterPro" id="IPR046738">
    <property type="entry name" value="DUF6788"/>
</dbReference>
<dbReference type="EMBL" id="QMDX01000007">
    <property type="protein sequence ID" value="TSD13528.1"/>
    <property type="molecule type" value="Genomic_DNA"/>
</dbReference>
<proteinExistence type="predicted"/>
<dbReference type="InParanoid" id="A0A554N821"/>
<evidence type="ECO:0000313" key="4">
    <source>
        <dbReference type="Proteomes" id="UP000319894"/>
    </source>
</evidence>
<gene>
    <name evidence="3" type="ORF">DP107_11940</name>
</gene>
<feature type="domain" description="DUF6788" evidence="2">
    <location>
        <begin position="143"/>
        <end position="178"/>
    </location>
</feature>
<reference evidence="3 4" key="1">
    <citation type="submission" date="2018-06" db="EMBL/GenBank/DDBJ databases">
        <title>Natronomonas sp. F16-60 a new haloarchaeon isolated from a solar saltern of Isla Cristina, Huelva, Spain.</title>
        <authorList>
            <person name="Duran-Viseras A."/>
            <person name="Sanchez-Porro C."/>
            <person name="Ventosa A."/>
        </authorList>
    </citation>
    <scope>NUCLEOTIDE SEQUENCE [LARGE SCALE GENOMIC DNA]</scope>
    <source>
        <strain evidence="3 4">F16-60</strain>
    </source>
</reference>
<comment type="caution">
    <text evidence="3">The sequence shown here is derived from an EMBL/GenBank/DDBJ whole genome shotgun (WGS) entry which is preliminary data.</text>
</comment>
<protein>
    <recommendedName>
        <fullName evidence="2">DUF6788 domain-containing protein</fullName>
    </recommendedName>
</protein>
<name>A0A554N821_9EURY</name>
<evidence type="ECO:0000313" key="3">
    <source>
        <dbReference type="EMBL" id="TSD13528.1"/>
    </source>
</evidence>
<dbReference type="Proteomes" id="UP000319894">
    <property type="component" value="Unassembled WGS sequence"/>
</dbReference>
<dbReference type="Pfam" id="PF20586">
    <property type="entry name" value="DUF6788"/>
    <property type="match status" value="1"/>
</dbReference>
<keyword evidence="4" id="KW-1185">Reference proteome</keyword>
<organism evidence="3 4">
    <name type="scientific">Haloglomus irregulare</name>
    <dbReference type="NCBI Taxonomy" id="2234134"/>
    <lineage>
        <taxon>Archaea</taxon>
        <taxon>Methanobacteriati</taxon>
        <taxon>Methanobacteriota</taxon>
        <taxon>Stenosarchaea group</taxon>
        <taxon>Halobacteria</taxon>
        <taxon>Halobacteriales</taxon>
        <taxon>Natronomonadaceae</taxon>
        <taxon>Haloglomus</taxon>
    </lineage>
</organism>